<comment type="caution">
    <text evidence="2">The sequence shown here is derived from an EMBL/GenBank/DDBJ whole genome shotgun (WGS) entry which is preliminary data.</text>
</comment>
<proteinExistence type="predicted"/>
<gene>
    <name evidence="2" type="ORF">A2586_01390</name>
</gene>
<feature type="transmembrane region" description="Helical" evidence="1">
    <location>
        <begin position="12"/>
        <end position="35"/>
    </location>
</feature>
<accession>A0A1G1ZZU3</accession>
<evidence type="ECO:0000256" key="1">
    <source>
        <dbReference type="SAM" id="Phobius"/>
    </source>
</evidence>
<keyword evidence="1" id="KW-0812">Transmembrane</keyword>
<protein>
    <recommendedName>
        <fullName evidence="4">General secretion pathway GspH domain-containing protein</fullName>
    </recommendedName>
</protein>
<reference evidence="2 3" key="1">
    <citation type="journal article" date="2016" name="Nat. Commun.">
        <title>Thousands of microbial genomes shed light on interconnected biogeochemical processes in an aquifer system.</title>
        <authorList>
            <person name="Anantharaman K."/>
            <person name="Brown C.T."/>
            <person name="Hug L.A."/>
            <person name="Sharon I."/>
            <person name="Castelle C.J."/>
            <person name="Probst A.J."/>
            <person name="Thomas B.C."/>
            <person name="Singh A."/>
            <person name="Wilkins M.J."/>
            <person name="Karaoz U."/>
            <person name="Brodie E.L."/>
            <person name="Williams K.H."/>
            <person name="Hubbard S.S."/>
            <person name="Banfield J.F."/>
        </authorList>
    </citation>
    <scope>NUCLEOTIDE SEQUENCE [LARGE SCALE GENOMIC DNA]</scope>
</reference>
<dbReference type="InterPro" id="IPR045584">
    <property type="entry name" value="Pilin-like"/>
</dbReference>
<keyword evidence="1" id="KW-0472">Membrane</keyword>
<dbReference type="Proteomes" id="UP000176611">
    <property type="component" value="Unassembled WGS sequence"/>
</dbReference>
<evidence type="ECO:0000313" key="2">
    <source>
        <dbReference type="EMBL" id="OGY69300.1"/>
    </source>
</evidence>
<evidence type="ECO:0000313" key="3">
    <source>
        <dbReference type="Proteomes" id="UP000176611"/>
    </source>
</evidence>
<evidence type="ECO:0008006" key="4">
    <source>
        <dbReference type="Google" id="ProtNLM"/>
    </source>
</evidence>
<dbReference type="SUPFAM" id="SSF54523">
    <property type="entry name" value="Pili subunits"/>
    <property type="match status" value="1"/>
</dbReference>
<dbReference type="NCBIfam" id="TIGR02532">
    <property type="entry name" value="IV_pilin_GFxxxE"/>
    <property type="match status" value="1"/>
</dbReference>
<dbReference type="EMBL" id="MHJO01000015">
    <property type="protein sequence ID" value="OGY69300.1"/>
    <property type="molecule type" value="Genomic_DNA"/>
</dbReference>
<keyword evidence="1" id="KW-1133">Transmembrane helix</keyword>
<name>A0A1G1ZZU3_9BACT</name>
<sequence length="162" mass="18228">MKILLWEKNKGFTMVEIIIVMALVGIGMTFAMKLISYYQNKKLILEAQEIMNQLEYAKERSITQDERSKWGVHFDNISASDVFFVLFRGSEYQSSASFGRTNLDKSLRFLIPTSTQALDIVFNTLSGKPTSSEKVIIENAFNGKIIEINVSSTGIISISAVQ</sequence>
<dbReference type="Pfam" id="PF07963">
    <property type="entry name" value="N_methyl"/>
    <property type="match status" value="1"/>
</dbReference>
<dbReference type="AlphaFoldDB" id="A0A1G1ZZU3"/>
<organism evidence="2 3">
    <name type="scientific">Candidatus Harrisonbacteria bacterium RIFOXYD1_FULL_40_9</name>
    <dbReference type="NCBI Taxonomy" id="1798412"/>
    <lineage>
        <taxon>Bacteria</taxon>
        <taxon>Candidatus Harrisoniibacteriota</taxon>
    </lineage>
</organism>
<dbReference type="InterPro" id="IPR012902">
    <property type="entry name" value="N_methyl_site"/>
</dbReference>